<comment type="caution">
    <text evidence="2">The sequence shown here is derived from an EMBL/GenBank/DDBJ whole genome shotgun (WGS) entry which is preliminary data.</text>
</comment>
<proteinExistence type="predicted"/>
<organism evidence="2 3">
    <name type="scientific">Cellulomonas terrae</name>
    <dbReference type="NCBI Taxonomy" id="311234"/>
    <lineage>
        <taxon>Bacteria</taxon>
        <taxon>Bacillati</taxon>
        <taxon>Actinomycetota</taxon>
        <taxon>Actinomycetes</taxon>
        <taxon>Micrococcales</taxon>
        <taxon>Cellulomonadaceae</taxon>
        <taxon>Cellulomonas</taxon>
    </lineage>
</organism>
<evidence type="ECO:0000256" key="1">
    <source>
        <dbReference type="SAM" id="Phobius"/>
    </source>
</evidence>
<sequence>MTTFDDTDLFSEAFHDFRGVGSARRRPALVTPVVMLAAALLVAVGFLWARGGPLLADSSVDASTLLPQFAAEQTSRDRLSSDELDDLRVDRRSTRFLTETSTGRHYAAVGSAGSLCVVTVQPGELSALTCAPPTRTARVVVDETLLVVASSGSVPAAANGWREAGPDVFVND</sequence>
<protein>
    <submittedName>
        <fullName evidence="2">Uncharacterized protein</fullName>
    </submittedName>
</protein>
<keyword evidence="1" id="KW-0472">Membrane</keyword>
<evidence type="ECO:0000313" key="2">
    <source>
        <dbReference type="EMBL" id="GEL99809.1"/>
    </source>
</evidence>
<evidence type="ECO:0000313" key="3">
    <source>
        <dbReference type="Proteomes" id="UP000321049"/>
    </source>
</evidence>
<dbReference type="RefSeq" id="WP_146847435.1">
    <property type="nucleotide sequence ID" value="NZ_BJWH01000022.1"/>
</dbReference>
<gene>
    <name evidence="2" type="ORF">CTE05_33560</name>
</gene>
<accession>A0A511JPE8</accession>
<dbReference type="AlphaFoldDB" id="A0A511JPE8"/>
<dbReference type="OrthoDB" id="4828357at2"/>
<keyword evidence="3" id="KW-1185">Reference proteome</keyword>
<feature type="transmembrane region" description="Helical" evidence="1">
    <location>
        <begin position="28"/>
        <end position="49"/>
    </location>
</feature>
<dbReference type="EMBL" id="BJWH01000022">
    <property type="protein sequence ID" value="GEL99809.1"/>
    <property type="molecule type" value="Genomic_DNA"/>
</dbReference>
<dbReference type="Proteomes" id="UP000321049">
    <property type="component" value="Unassembled WGS sequence"/>
</dbReference>
<name>A0A511JPE8_9CELL</name>
<reference evidence="2 3" key="1">
    <citation type="submission" date="2019-07" db="EMBL/GenBank/DDBJ databases">
        <title>Whole genome shotgun sequence of Cellulomonas terrae NBRC 100819.</title>
        <authorList>
            <person name="Hosoyama A."/>
            <person name="Uohara A."/>
            <person name="Ohji S."/>
            <person name="Ichikawa N."/>
        </authorList>
    </citation>
    <scope>NUCLEOTIDE SEQUENCE [LARGE SCALE GENOMIC DNA]</scope>
    <source>
        <strain evidence="2 3">NBRC 100819</strain>
    </source>
</reference>
<keyword evidence="1" id="KW-0812">Transmembrane</keyword>
<keyword evidence="1" id="KW-1133">Transmembrane helix</keyword>